<keyword evidence="2" id="KW-0170">Cobalt</keyword>
<keyword evidence="5" id="KW-1185">Reference proteome</keyword>
<dbReference type="InterPro" id="IPR006158">
    <property type="entry name" value="Cobalamin-bd"/>
</dbReference>
<evidence type="ECO:0000256" key="1">
    <source>
        <dbReference type="ARBA" id="ARBA00022723"/>
    </source>
</evidence>
<dbReference type="PANTHER" id="PTHR45833:SF1">
    <property type="entry name" value="METHIONINE SYNTHASE"/>
    <property type="match status" value="1"/>
</dbReference>
<accession>A0ABR6BCZ0</accession>
<dbReference type="RefSeq" id="WP_182836914.1">
    <property type="nucleotide sequence ID" value="NZ_BAAABQ010000001.1"/>
</dbReference>
<dbReference type="Pfam" id="PF02607">
    <property type="entry name" value="B12-binding_2"/>
    <property type="match status" value="1"/>
</dbReference>
<dbReference type="InterPro" id="IPR003759">
    <property type="entry name" value="Cbl-bd_cap"/>
</dbReference>
<name>A0ABR6BCZ0_9PSEU</name>
<reference evidence="4 5" key="1">
    <citation type="submission" date="2020-08" db="EMBL/GenBank/DDBJ databases">
        <title>Genomic Encyclopedia of Archaeal and Bacterial Type Strains, Phase II (KMG-II): from individual species to whole genera.</title>
        <authorList>
            <person name="Goeker M."/>
        </authorList>
    </citation>
    <scope>NUCLEOTIDE SEQUENCE [LARGE SCALE GENOMIC DNA]</scope>
    <source>
        <strain evidence="4 5">DSM 43850</strain>
    </source>
</reference>
<feature type="domain" description="B12-binding" evidence="3">
    <location>
        <begin position="93"/>
        <end position="222"/>
    </location>
</feature>
<dbReference type="Gene3D" id="1.10.1240.10">
    <property type="entry name" value="Methionine synthase domain"/>
    <property type="match status" value="1"/>
</dbReference>
<dbReference type="InterPro" id="IPR036724">
    <property type="entry name" value="Cobalamin-bd_sf"/>
</dbReference>
<evidence type="ECO:0000256" key="2">
    <source>
        <dbReference type="ARBA" id="ARBA00023285"/>
    </source>
</evidence>
<evidence type="ECO:0000313" key="5">
    <source>
        <dbReference type="Proteomes" id="UP000517916"/>
    </source>
</evidence>
<organism evidence="4 5">
    <name type="scientific">Kutzneria viridogrisea</name>
    <dbReference type="NCBI Taxonomy" id="47990"/>
    <lineage>
        <taxon>Bacteria</taxon>
        <taxon>Bacillati</taxon>
        <taxon>Actinomycetota</taxon>
        <taxon>Actinomycetes</taxon>
        <taxon>Pseudonocardiales</taxon>
        <taxon>Pseudonocardiaceae</taxon>
        <taxon>Kutzneria</taxon>
    </lineage>
</organism>
<proteinExistence type="predicted"/>
<evidence type="ECO:0000313" key="4">
    <source>
        <dbReference type="EMBL" id="MBA8924734.1"/>
    </source>
</evidence>
<dbReference type="SUPFAM" id="SSF52242">
    <property type="entry name" value="Cobalamin (vitamin B12)-binding domain"/>
    <property type="match status" value="1"/>
</dbReference>
<dbReference type="PANTHER" id="PTHR45833">
    <property type="entry name" value="METHIONINE SYNTHASE"/>
    <property type="match status" value="1"/>
</dbReference>
<sequence>MLALLAARSRLLAALRTADEHRALSEARRLIDGGMSLSALLLDVIAPVQDDIGKLWQEARLTIAEEHVATLISERIIALASIPDDATTTSPSRGYVVVACVEGEFHTMPARILTEVLRVHGWHTTFLGASMPTDYLVSYVEQNRPSAVGLSCTMSSNLPRAHKAITACGELGMAVFVGGRGFGSHGQWARSLEVTTWATDALNALGVIDQIHADWSPSPSSARGADTEYASLRAMRSELFSTALSALDSYFPLTSDDDPRYDTAVDDLSHTLDFLIAAVYLDEPGLFTEFLAWTAEVRLSRQISLRTIPRALGALEPALGNCPRTAAIVDEGQRLYAQLNH</sequence>
<dbReference type="Pfam" id="PF02310">
    <property type="entry name" value="B12-binding"/>
    <property type="match status" value="1"/>
</dbReference>
<gene>
    <name evidence="4" type="ORF">BC739_001931</name>
</gene>
<dbReference type="Proteomes" id="UP000517916">
    <property type="component" value="Unassembled WGS sequence"/>
</dbReference>
<evidence type="ECO:0000259" key="3">
    <source>
        <dbReference type="PROSITE" id="PS51332"/>
    </source>
</evidence>
<dbReference type="EMBL" id="JACJID010000001">
    <property type="protein sequence ID" value="MBA8924734.1"/>
    <property type="molecule type" value="Genomic_DNA"/>
</dbReference>
<dbReference type="PROSITE" id="PS51332">
    <property type="entry name" value="B12_BINDING"/>
    <property type="match status" value="1"/>
</dbReference>
<dbReference type="Gene3D" id="3.40.50.280">
    <property type="entry name" value="Cobalamin-binding domain"/>
    <property type="match status" value="1"/>
</dbReference>
<protein>
    <submittedName>
        <fullName evidence="4">Methanogenic corrinoid protein MtbC1</fullName>
    </submittedName>
</protein>
<dbReference type="InterPro" id="IPR050554">
    <property type="entry name" value="Met_Synthase/Corrinoid"/>
</dbReference>
<comment type="caution">
    <text evidence="4">The sequence shown here is derived from an EMBL/GenBank/DDBJ whole genome shotgun (WGS) entry which is preliminary data.</text>
</comment>
<keyword evidence="1" id="KW-0479">Metal-binding</keyword>
<dbReference type="InterPro" id="IPR036594">
    <property type="entry name" value="Meth_synthase_dom"/>
</dbReference>